<sequence>MAQKRNGIHNLILSFITSESLVHITSYMKLEDTAAAPRSRSAPTLQGLCHIRCSRHPPLLELQSTWLHNIFTQALENPQK</sequence>
<gene>
    <name evidence="1" type="ORF">HHK36_009494</name>
</gene>
<evidence type="ECO:0000313" key="1">
    <source>
        <dbReference type="EMBL" id="KAF8404607.1"/>
    </source>
</evidence>
<name>A0A834ZCX6_TETSI</name>
<keyword evidence="2" id="KW-1185">Reference proteome</keyword>
<organism evidence="1 2">
    <name type="scientific">Tetracentron sinense</name>
    <name type="common">Spur-leaf</name>
    <dbReference type="NCBI Taxonomy" id="13715"/>
    <lineage>
        <taxon>Eukaryota</taxon>
        <taxon>Viridiplantae</taxon>
        <taxon>Streptophyta</taxon>
        <taxon>Embryophyta</taxon>
        <taxon>Tracheophyta</taxon>
        <taxon>Spermatophyta</taxon>
        <taxon>Magnoliopsida</taxon>
        <taxon>Trochodendrales</taxon>
        <taxon>Trochodendraceae</taxon>
        <taxon>Tetracentron</taxon>
    </lineage>
</organism>
<dbReference type="EMBL" id="JABCRI010000006">
    <property type="protein sequence ID" value="KAF8404607.1"/>
    <property type="molecule type" value="Genomic_DNA"/>
</dbReference>
<comment type="caution">
    <text evidence="1">The sequence shown here is derived from an EMBL/GenBank/DDBJ whole genome shotgun (WGS) entry which is preliminary data.</text>
</comment>
<evidence type="ECO:0000313" key="2">
    <source>
        <dbReference type="Proteomes" id="UP000655225"/>
    </source>
</evidence>
<accession>A0A834ZCX6</accession>
<dbReference type="Proteomes" id="UP000655225">
    <property type="component" value="Unassembled WGS sequence"/>
</dbReference>
<dbReference type="AlphaFoldDB" id="A0A834ZCX6"/>
<reference evidence="1 2" key="1">
    <citation type="submission" date="2020-04" db="EMBL/GenBank/DDBJ databases">
        <title>Plant Genome Project.</title>
        <authorList>
            <person name="Zhang R.-G."/>
        </authorList>
    </citation>
    <scope>NUCLEOTIDE SEQUENCE [LARGE SCALE GENOMIC DNA]</scope>
    <source>
        <strain evidence="1">YNK0</strain>
        <tissue evidence="1">Leaf</tissue>
    </source>
</reference>
<protein>
    <submittedName>
        <fullName evidence="1">Uncharacterized protein</fullName>
    </submittedName>
</protein>
<proteinExistence type="predicted"/>